<dbReference type="Pfam" id="PF14120">
    <property type="entry name" value="YhzD"/>
    <property type="match status" value="1"/>
</dbReference>
<gene>
    <name evidence="1" type="ORF">C8J48_0381</name>
</gene>
<sequence length="70" mass="8064">MYHLTVYDNEGKKLLDQPLTARDENGAKAEGHQRLQEREYSTYPYRIIHSSGRLVEFLSHKAKSAKNVSS</sequence>
<proteinExistence type="predicted"/>
<dbReference type="EMBL" id="PZZP01000001">
    <property type="protein sequence ID" value="PTM57818.1"/>
    <property type="molecule type" value="Genomic_DNA"/>
</dbReference>
<organism evidence="1 2">
    <name type="scientific">Desmospora activa DSM 45169</name>
    <dbReference type="NCBI Taxonomy" id="1121389"/>
    <lineage>
        <taxon>Bacteria</taxon>
        <taxon>Bacillati</taxon>
        <taxon>Bacillota</taxon>
        <taxon>Bacilli</taxon>
        <taxon>Bacillales</taxon>
        <taxon>Thermoactinomycetaceae</taxon>
        <taxon>Desmospora</taxon>
    </lineage>
</organism>
<evidence type="ECO:0000313" key="2">
    <source>
        <dbReference type="Proteomes" id="UP000241639"/>
    </source>
</evidence>
<protein>
    <submittedName>
        <fullName evidence="1">YhzD-like protein</fullName>
    </submittedName>
</protein>
<dbReference type="Proteomes" id="UP000241639">
    <property type="component" value="Unassembled WGS sequence"/>
</dbReference>
<dbReference type="InterPro" id="IPR025544">
    <property type="entry name" value="YhzD"/>
</dbReference>
<dbReference type="AlphaFoldDB" id="A0A2T4Z7E7"/>
<dbReference type="RefSeq" id="WP_170105071.1">
    <property type="nucleotide sequence ID" value="NZ_PZZP01000001.1"/>
</dbReference>
<accession>A0A2T4Z7E7</accession>
<evidence type="ECO:0000313" key="1">
    <source>
        <dbReference type="EMBL" id="PTM57818.1"/>
    </source>
</evidence>
<comment type="caution">
    <text evidence="1">The sequence shown here is derived from an EMBL/GenBank/DDBJ whole genome shotgun (WGS) entry which is preliminary data.</text>
</comment>
<keyword evidence="2" id="KW-1185">Reference proteome</keyword>
<name>A0A2T4Z7E7_9BACL</name>
<reference evidence="1 2" key="1">
    <citation type="submission" date="2018-04" db="EMBL/GenBank/DDBJ databases">
        <title>Genomic Encyclopedia of Archaeal and Bacterial Type Strains, Phase II (KMG-II): from individual species to whole genera.</title>
        <authorList>
            <person name="Goeker M."/>
        </authorList>
    </citation>
    <scope>NUCLEOTIDE SEQUENCE [LARGE SCALE GENOMIC DNA]</scope>
    <source>
        <strain evidence="1 2">DSM 45169</strain>
    </source>
</reference>